<feature type="transmembrane region" description="Helical" evidence="7">
    <location>
        <begin position="111"/>
        <end position="130"/>
    </location>
</feature>
<dbReference type="AlphaFoldDB" id="A0A1G6NX26"/>
<feature type="transmembrane region" description="Helical" evidence="7">
    <location>
        <begin position="27"/>
        <end position="48"/>
    </location>
</feature>
<dbReference type="GO" id="GO:0055085">
    <property type="term" value="P:transmembrane transport"/>
    <property type="evidence" value="ECO:0007669"/>
    <property type="project" value="InterPro"/>
</dbReference>
<name>A0A1G6NX26_9FIRM</name>
<dbReference type="InterPro" id="IPR025966">
    <property type="entry name" value="OppC_N"/>
</dbReference>
<feature type="transmembrane region" description="Helical" evidence="7">
    <location>
        <begin position="204"/>
        <end position="233"/>
    </location>
</feature>
<evidence type="ECO:0000256" key="2">
    <source>
        <dbReference type="ARBA" id="ARBA00022448"/>
    </source>
</evidence>
<dbReference type="GeneID" id="57012668"/>
<keyword evidence="2 7" id="KW-0813">Transport</keyword>
<dbReference type="GO" id="GO:0005886">
    <property type="term" value="C:plasma membrane"/>
    <property type="evidence" value="ECO:0007669"/>
    <property type="project" value="UniProtKB-SubCell"/>
</dbReference>
<dbReference type="InterPro" id="IPR050366">
    <property type="entry name" value="BP-dependent_transpt_permease"/>
</dbReference>
<evidence type="ECO:0000313" key="21">
    <source>
        <dbReference type="Proteomes" id="UP000295758"/>
    </source>
</evidence>
<dbReference type="EMBL" id="SOEF01000014">
    <property type="protein sequence ID" value="TDX43727.1"/>
    <property type="molecule type" value="Genomic_DNA"/>
</dbReference>
<reference evidence="12 17" key="1">
    <citation type="submission" date="2016-10" db="EMBL/GenBank/DDBJ databases">
        <authorList>
            <person name="de Groot N.N."/>
        </authorList>
    </citation>
    <scope>NUCLEOTIDE SEQUENCE [LARGE SCALE GENOMIC DNA]</scope>
    <source>
        <strain evidence="12 17">WG7</strain>
    </source>
</reference>
<evidence type="ECO:0000313" key="18">
    <source>
        <dbReference type="Proteomes" id="UP000199519"/>
    </source>
</evidence>
<evidence type="ECO:0000313" key="15">
    <source>
        <dbReference type="EMBL" id="TDX43727.1"/>
    </source>
</evidence>
<evidence type="ECO:0000256" key="5">
    <source>
        <dbReference type="ARBA" id="ARBA00022989"/>
    </source>
</evidence>
<evidence type="ECO:0000313" key="9">
    <source>
        <dbReference type="EMBL" id="PXV58924.1"/>
    </source>
</evidence>
<dbReference type="Proteomes" id="UP000295758">
    <property type="component" value="Unassembled WGS sequence"/>
</dbReference>
<keyword evidence="3" id="KW-1003">Cell membrane</keyword>
<dbReference type="EMBL" id="FNEH01000029">
    <property type="protein sequence ID" value="SDJ12367.1"/>
    <property type="molecule type" value="Genomic_DNA"/>
</dbReference>
<organism evidence="10 22">
    <name type="scientific">Halanaerobium congolense</name>
    <dbReference type="NCBI Taxonomy" id="54121"/>
    <lineage>
        <taxon>Bacteria</taxon>
        <taxon>Bacillati</taxon>
        <taxon>Bacillota</taxon>
        <taxon>Clostridia</taxon>
        <taxon>Halanaerobiales</taxon>
        <taxon>Halanaerobiaceae</taxon>
        <taxon>Halanaerobium</taxon>
    </lineage>
</organism>
<dbReference type="EMBL" id="FNBJ01000014">
    <property type="protein sequence ID" value="SDF51005.1"/>
    <property type="molecule type" value="Genomic_DNA"/>
</dbReference>
<evidence type="ECO:0000256" key="4">
    <source>
        <dbReference type="ARBA" id="ARBA00022692"/>
    </source>
</evidence>
<gene>
    <name evidence="14" type="ORF">BY453_11763</name>
    <name evidence="15" type="ORF">C7954_11421</name>
    <name evidence="9" type="ORF">C8C78_1852</name>
    <name evidence="10" type="ORF">SAMN04488597_11264</name>
    <name evidence="11" type="ORF">SAMN04488598_1145</name>
    <name evidence="13" type="ORF">SAMN04515652_1145</name>
    <name evidence="12" type="ORF">SAMN04515654_1292</name>
</gene>
<evidence type="ECO:0000313" key="20">
    <source>
        <dbReference type="Proteomes" id="UP000295472"/>
    </source>
</evidence>
<evidence type="ECO:0000256" key="6">
    <source>
        <dbReference type="ARBA" id="ARBA00023136"/>
    </source>
</evidence>
<comment type="similarity">
    <text evidence="7">Belongs to the binding-protein-dependent transport system permease family.</text>
</comment>
<evidence type="ECO:0000313" key="22">
    <source>
        <dbReference type="Proteomes" id="UP000324896"/>
    </source>
</evidence>
<reference evidence="9 19" key="3">
    <citation type="submission" date="2018-04" db="EMBL/GenBank/DDBJ databases">
        <title>Subsurface microbial communities from deep shales in Ohio and West Virginia, USA.</title>
        <authorList>
            <person name="Wrighton K."/>
        </authorList>
    </citation>
    <scope>NUCLEOTIDE SEQUENCE [LARGE SCALE GENOMIC DNA]</scope>
    <source>
        <strain evidence="15 20">DSMZ 11287</strain>
        <strain evidence="9 19">MSL28</strain>
    </source>
</reference>
<dbReference type="Pfam" id="PF00528">
    <property type="entry name" value="BPD_transp_1"/>
    <property type="match status" value="1"/>
</dbReference>
<dbReference type="CDD" id="cd06261">
    <property type="entry name" value="TM_PBP2"/>
    <property type="match status" value="1"/>
</dbReference>
<dbReference type="InterPro" id="IPR035906">
    <property type="entry name" value="MetI-like_sf"/>
</dbReference>
<dbReference type="PANTHER" id="PTHR43386">
    <property type="entry name" value="OLIGOPEPTIDE TRANSPORT SYSTEM PERMEASE PROTEIN APPC"/>
    <property type="match status" value="1"/>
</dbReference>
<evidence type="ECO:0000313" key="19">
    <source>
        <dbReference type="Proteomes" id="UP000247389"/>
    </source>
</evidence>
<dbReference type="Proteomes" id="UP000295472">
    <property type="component" value="Unassembled WGS sequence"/>
</dbReference>
<reference evidence="14 21" key="4">
    <citation type="submission" date="2019-03" db="EMBL/GenBank/DDBJ databases">
        <title>Deep subsurface shale carbon reservoir microbial communities from Ohio and West Virginia, USA.</title>
        <authorList>
            <person name="Wrighton K."/>
        </authorList>
    </citation>
    <scope>NUCLEOTIDE SEQUENCE [LARGE SCALE GENOMIC DNA]</scope>
    <source>
        <strain evidence="14 21">UTICA-S4D12</strain>
    </source>
</reference>
<feature type="domain" description="ABC transmembrane type-1" evidence="8">
    <location>
        <begin position="87"/>
        <end position="276"/>
    </location>
</feature>
<evidence type="ECO:0000313" key="11">
    <source>
        <dbReference type="EMBL" id="SDF51005.1"/>
    </source>
</evidence>
<evidence type="ECO:0000256" key="1">
    <source>
        <dbReference type="ARBA" id="ARBA00004651"/>
    </source>
</evidence>
<evidence type="ECO:0000313" key="10">
    <source>
        <dbReference type="EMBL" id="SDC71796.1"/>
    </source>
</evidence>
<dbReference type="Proteomes" id="UP000324896">
    <property type="component" value="Unassembled WGS sequence"/>
</dbReference>
<proteinExistence type="inferred from homology"/>
<evidence type="ECO:0000259" key="8">
    <source>
        <dbReference type="PROSITE" id="PS50928"/>
    </source>
</evidence>
<evidence type="ECO:0000313" key="14">
    <source>
        <dbReference type="EMBL" id="TDS29575.1"/>
    </source>
</evidence>
<dbReference type="Gene3D" id="1.10.3720.10">
    <property type="entry name" value="MetI-like"/>
    <property type="match status" value="1"/>
</dbReference>
<evidence type="ECO:0000256" key="7">
    <source>
        <dbReference type="RuleBase" id="RU363032"/>
    </source>
</evidence>
<feature type="transmembrane region" description="Helical" evidence="7">
    <location>
        <begin position="136"/>
        <end position="161"/>
    </location>
</feature>
<dbReference type="PROSITE" id="PS50928">
    <property type="entry name" value="ABC_TM1"/>
    <property type="match status" value="1"/>
</dbReference>
<keyword evidence="5 7" id="KW-1133">Transmembrane helix</keyword>
<dbReference type="Proteomes" id="UP000247389">
    <property type="component" value="Unassembled WGS sequence"/>
</dbReference>
<accession>A0A1G6NX26</accession>
<dbReference type="InterPro" id="IPR000515">
    <property type="entry name" value="MetI-like"/>
</dbReference>
<keyword evidence="6 7" id="KW-0472">Membrane</keyword>
<dbReference type="Proteomes" id="UP000198612">
    <property type="component" value="Unassembled WGS sequence"/>
</dbReference>
<evidence type="ECO:0000313" key="16">
    <source>
        <dbReference type="Proteomes" id="UP000198612"/>
    </source>
</evidence>
<dbReference type="Proteomes" id="UP000198945">
    <property type="component" value="Unassembled WGS sequence"/>
</dbReference>
<dbReference type="Pfam" id="PF12911">
    <property type="entry name" value="OppC_N"/>
    <property type="match status" value="1"/>
</dbReference>
<dbReference type="EMBL" id="FOHG01000014">
    <property type="protein sequence ID" value="SES96564.1"/>
    <property type="molecule type" value="Genomic_DNA"/>
</dbReference>
<keyword evidence="18" id="KW-1185">Reference proteome</keyword>
<dbReference type="PANTHER" id="PTHR43386:SF1">
    <property type="entry name" value="D,D-DIPEPTIDE TRANSPORT SYSTEM PERMEASE PROTEIN DDPC-RELATED"/>
    <property type="match status" value="1"/>
</dbReference>
<keyword evidence="4 7" id="KW-0812">Transmembrane</keyword>
<sequence>MFKSQKFFRFQKKSARVIKIMKKDYKAYLGGSVIMLILISAIFAPLIAPADPYKTNVTKRLEGPSLQNLLGTDSLGRDILSRLIYAARPAVLVSFGGIIISVIIGIILGLLAAYVGGILESIILFIFDVIRAFPPIILILVLLSIIGPSLLSVIVILGVTIMPRYGRVVRAETLSEKEEDFVEAARSLGADNSRIIFKHILPNIFASVLVLSGMDMASMIMWEAGLSFLGLGLQPPLSSWGVMLQESYQYIQTAPLMILWPALAIMLTMLGFSTFAESLRVALNPKLNQEV</sequence>
<protein>
    <submittedName>
        <fullName evidence="9 10">Peptide/nickel transport system permease protein</fullName>
    </submittedName>
</protein>
<comment type="subcellular location">
    <subcellularLocation>
        <location evidence="1 7">Cell membrane</location>
        <topology evidence="1 7">Multi-pass membrane protein</topology>
    </subcellularLocation>
</comment>
<reference evidence="16 18" key="2">
    <citation type="submission" date="2016-10" db="EMBL/GenBank/DDBJ databases">
        <authorList>
            <person name="Varghese N."/>
            <person name="Submissions S."/>
        </authorList>
    </citation>
    <scope>NUCLEOTIDE SEQUENCE [LARGE SCALE GENOMIC DNA]</scope>
    <source>
        <strain evidence="10 22">WG10</strain>
        <strain evidence="11 18">WG2</strain>
        <strain evidence="13 16">WG5</strain>
    </source>
</reference>
<evidence type="ECO:0000313" key="17">
    <source>
        <dbReference type="Proteomes" id="UP000198945"/>
    </source>
</evidence>
<dbReference type="EMBL" id="FMYT01000012">
    <property type="protein sequence ID" value="SDC71796.1"/>
    <property type="molecule type" value="Genomic_DNA"/>
</dbReference>
<dbReference type="RefSeq" id="WP_089655701.1">
    <property type="nucleotide sequence ID" value="NZ_FMYT01000012.1"/>
</dbReference>
<evidence type="ECO:0000313" key="13">
    <source>
        <dbReference type="EMBL" id="SES96564.1"/>
    </source>
</evidence>
<dbReference type="EMBL" id="QICM01000085">
    <property type="protein sequence ID" value="PXV58924.1"/>
    <property type="molecule type" value="Genomic_DNA"/>
</dbReference>
<evidence type="ECO:0000313" key="12">
    <source>
        <dbReference type="EMBL" id="SDJ12367.1"/>
    </source>
</evidence>
<dbReference type="EMBL" id="SOAA01000017">
    <property type="protein sequence ID" value="TDS29575.1"/>
    <property type="molecule type" value="Genomic_DNA"/>
</dbReference>
<feature type="transmembrane region" description="Helical" evidence="7">
    <location>
        <begin position="83"/>
        <end position="104"/>
    </location>
</feature>
<evidence type="ECO:0000256" key="3">
    <source>
        <dbReference type="ARBA" id="ARBA00022475"/>
    </source>
</evidence>
<dbReference type="Proteomes" id="UP000199519">
    <property type="component" value="Unassembled WGS sequence"/>
</dbReference>
<feature type="transmembrane region" description="Helical" evidence="7">
    <location>
        <begin position="253"/>
        <end position="276"/>
    </location>
</feature>
<dbReference type="SUPFAM" id="SSF161098">
    <property type="entry name" value="MetI-like"/>
    <property type="match status" value="1"/>
</dbReference>